<protein>
    <submittedName>
        <fullName evidence="2">DUF3526 domain-containing protein</fullName>
    </submittedName>
</protein>
<evidence type="ECO:0000256" key="1">
    <source>
        <dbReference type="SAM" id="Phobius"/>
    </source>
</evidence>
<gene>
    <name evidence="2" type="ORF">ABFZ84_12085</name>
</gene>
<dbReference type="Proteomes" id="UP001560685">
    <property type="component" value="Unassembled WGS sequence"/>
</dbReference>
<feature type="transmembrane region" description="Helical" evidence="1">
    <location>
        <begin position="257"/>
        <end position="279"/>
    </location>
</feature>
<feature type="transmembrane region" description="Helical" evidence="1">
    <location>
        <begin position="12"/>
        <end position="36"/>
    </location>
</feature>
<keyword evidence="1" id="KW-0472">Membrane</keyword>
<dbReference type="Pfam" id="PF12040">
    <property type="entry name" value="DUF3526"/>
    <property type="match status" value="1"/>
</dbReference>
<feature type="transmembrane region" description="Helical" evidence="1">
    <location>
        <begin position="143"/>
        <end position="163"/>
    </location>
</feature>
<keyword evidence="3" id="KW-1185">Reference proteome</keyword>
<dbReference type="EMBL" id="JBEHZE010000001">
    <property type="protein sequence ID" value="MEX6634284.1"/>
    <property type="molecule type" value="Genomic_DNA"/>
</dbReference>
<dbReference type="InterPro" id="IPR036259">
    <property type="entry name" value="MFS_trans_sf"/>
</dbReference>
<dbReference type="InterPro" id="IPR021913">
    <property type="entry name" value="DUF3526"/>
</dbReference>
<dbReference type="SUPFAM" id="SSF103473">
    <property type="entry name" value="MFS general substrate transporter"/>
    <property type="match status" value="1"/>
</dbReference>
<proteinExistence type="predicted"/>
<comment type="caution">
    <text evidence="2">The sequence shown here is derived from an EMBL/GenBank/DDBJ whole genome shotgun (WGS) entry which is preliminary data.</text>
</comment>
<keyword evidence="1" id="KW-0812">Transmembrane</keyword>
<organism evidence="2 3">
    <name type="scientific">Hyphococcus lacteus</name>
    <dbReference type="NCBI Taxonomy" id="3143536"/>
    <lineage>
        <taxon>Bacteria</taxon>
        <taxon>Pseudomonadati</taxon>
        <taxon>Pseudomonadota</taxon>
        <taxon>Alphaproteobacteria</taxon>
        <taxon>Parvularculales</taxon>
        <taxon>Parvularculaceae</taxon>
        <taxon>Hyphococcus</taxon>
    </lineage>
</organism>
<feature type="transmembrane region" description="Helical" evidence="1">
    <location>
        <begin position="443"/>
        <end position="462"/>
    </location>
</feature>
<dbReference type="RefSeq" id="WP_369314270.1">
    <property type="nucleotide sequence ID" value="NZ_JBEHZE010000001.1"/>
</dbReference>
<dbReference type="PANTHER" id="PTHR43471">
    <property type="entry name" value="ABC TRANSPORTER PERMEASE"/>
    <property type="match status" value="1"/>
</dbReference>
<feature type="transmembrane region" description="Helical" evidence="1">
    <location>
        <begin position="227"/>
        <end position="250"/>
    </location>
</feature>
<feature type="transmembrane region" description="Helical" evidence="1">
    <location>
        <begin position="196"/>
        <end position="215"/>
    </location>
</feature>
<evidence type="ECO:0000313" key="3">
    <source>
        <dbReference type="Proteomes" id="UP001560685"/>
    </source>
</evidence>
<keyword evidence="1" id="KW-1133">Transmembrane helix</keyword>
<evidence type="ECO:0000313" key="2">
    <source>
        <dbReference type="EMBL" id="MEX6634284.1"/>
    </source>
</evidence>
<sequence>MINSTTFILERRIFIFALPGILIFSCLTLLGAYAAISGKSYVERELVGQQAFLTEANQAVDEWREELVEIEASGVSQSPYSARPMNLRLPAVLNPAPLADFATGAGGLFPTTTKLTGWANPADLFIEYEFANPTILGSGRFDLTFLVVVLMPLVMIAASFDIFSADRERGRSRITAMQAGHIHSSIWKRLVLRNTVLWLVFSLIALFAALITPFAQISSARILSFGVWIGVSWVYGLFWFSVISLAVSVLKRSEAVAAALFSIWAVFVFAVPAIGGAVAEAAYPPPSRLVFLSEMREGEVEGVRDAENLTNALLAEHPEMVPSVEDVPGYFRGAFLSNREANERTTPVLEAFTETRHKRKNLVGRMQFLSPALIANNALVTVAGGDVNRNMEYQAQARESLSNLYTRISPAVVAKQRISIEEFDSIPEFSFSDRTSMDVLGDYLAVFGFMIIVSIFLIVIAMRRLRSPLDKLL</sequence>
<dbReference type="PANTHER" id="PTHR43471:SF14">
    <property type="entry name" value="ABC-2 TYPE TRANSPORT SYSTEM PERMEASE PROTEIN"/>
    <property type="match status" value="1"/>
</dbReference>
<reference evidence="2 3" key="1">
    <citation type="submission" date="2024-05" db="EMBL/GenBank/DDBJ databases">
        <title>Three bacterial strains, DH-69, EH-24, and ECK-19 isolated from coastal sediments.</title>
        <authorList>
            <person name="Ye Y.-Q."/>
            <person name="Du Z.-J."/>
        </authorList>
    </citation>
    <scope>NUCLEOTIDE SEQUENCE [LARGE SCALE GENOMIC DNA]</scope>
    <source>
        <strain evidence="2 3">ECK-19</strain>
    </source>
</reference>
<accession>A0ABV3Z646</accession>
<name>A0ABV3Z646_9PROT</name>